<keyword evidence="9" id="KW-0812">Transmembrane</keyword>
<gene>
    <name evidence="11" type="ORF">MMEN_LOCUS12702</name>
</gene>
<evidence type="ECO:0000313" key="11">
    <source>
        <dbReference type="EMBL" id="CAG5929071.1"/>
    </source>
</evidence>
<protein>
    <submittedName>
        <fullName evidence="11">(Atlantic silverside) hypothetical protein</fullName>
    </submittedName>
</protein>
<dbReference type="InterPro" id="IPR037519">
    <property type="entry name" value="LITAF_fam"/>
</dbReference>
<keyword evidence="12" id="KW-1185">Reference proteome</keyword>
<evidence type="ECO:0000259" key="10">
    <source>
        <dbReference type="Pfam" id="PF10601"/>
    </source>
</evidence>
<dbReference type="PANTHER" id="PTHR23292">
    <property type="entry name" value="LIPOPOLYSACCHARIDE-INDUCED TUMOR NECROSIS FACTOR-ALPHA FACTOR"/>
    <property type="match status" value="1"/>
</dbReference>
<evidence type="ECO:0000256" key="6">
    <source>
        <dbReference type="ARBA" id="ARBA00022833"/>
    </source>
</evidence>
<evidence type="ECO:0000256" key="5">
    <source>
        <dbReference type="ARBA" id="ARBA00022723"/>
    </source>
</evidence>
<dbReference type="GO" id="GO:0098574">
    <property type="term" value="C:cytoplasmic side of lysosomal membrane"/>
    <property type="evidence" value="ECO:0007669"/>
    <property type="project" value="TreeGrafter"/>
</dbReference>
<organism evidence="11 12">
    <name type="scientific">Menidia menidia</name>
    <name type="common">Atlantic silverside</name>
    <dbReference type="NCBI Taxonomy" id="238744"/>
    <lineage>
        <taxon>Eukaryota</taxon>
        <taxon>Metazoa</taxon>
        <taxon>Chordata</taxon>
        <taxon>Craniata</taxon>
        <taxon>Vertebrata</taxon>
        <taxon>Euteleostomi</taxon>
        <taxon>Actinopterygii</taxon>
        <taxon>Neopterygii</taxon>
        <taxon>Teleostei</taxon>
        <taxon>Neoteleostei</taxon>
        <taxon>Acanthomorphata</taxon>
        <taxon>Ovalentaria</taxon>
        <taxon>Atherinomorphae</taxon>
        <taxon>Atheriniformes</taxon>
        <taxon>Atherinopsidae</taxon>
        <taxon>Menidiinae</taxon>
        <taxon>Menidia</taxon>
    </lineage>
</organism>
<evidence type="ECO:0000256" key="1">
    <source>
        <dbReference type="ARBA" id="ARBA00004125"/>
    </source>
</evidence>
<feature type="region of interest" description="Disordered" evidence="8">
    <location>
        <begin position="20"/>
        <end position="40"/>
    </location>
</feature>
<keyword evidence="5" id="KW-0479">Metal-binding</keyword>
<evidence type="ECO:0000256" key="3">
    <source>
        <dbReference type="ARBA" id="ARBA00004630"/>
    </source>
</evidence>
<comment type="similarity">
    <text evidence="4">Belongs to the CDIP1/LITAF family.</text>
</comment>
<dbReference type="GO" id="GO:0008270">
    <property type="term" value="F:zinc ion binding"/>
    <property type="evidence" value="ECO:0007669"/>
    <property type="project" value="TreeGrafter"/>
</dbReference>
<proteinExistence type="inferred from homology"/>
<evidence type="ECO:0000256" key="9">
    <source>
        <dbReference type="SAM" id="Phobius"/>
    </source>
</evidence>
<dbReference type="Proteomes" id="UP000677803">
    <property type="component" value="Unassembled WGS sequence"/>
</dbReference>
<sequence length="128" mass="14046">MSSNKTEKDVQYFNSADIPAPPYPGPPLDHNVAPQHGAQHVAQPVAQYPPQPVHQTVIHAVHQPANNMVVVQRLPTEVPGQMFCPHCQNSVVTTVTYRVGLFAWMICGILGAFLKDVGEGRQSNHTEM</sequence>
<keyword evidence="7 9" id="KW-0472">Membrane</keyword>
<accession>A0A8S4B3T3</accession>
<reference evidence="11" key="1">
    <citation type="submission" date="2021-05" db="EMBL/GenBank/DDBJ databases">
        <authorList>
            <person name="Tigano A."/>
        </authorList>
    </citation>
    <scope>NUCLEOTIDE SEQUENCE</scope>
</reference>
<dbReference type="OrthoDB" id="4713066at2759"/>
<dbReference type="GO" id="GO:0098560">
    <property type="term" value="C:cytoplasmic side of late endosome membrane"/>
    <property type="evidence" value="ECO:0007669"/>
    <property type="project" value="TreeGrafter"/>
</dbReference>
<evidence type="ECO:0000256" key="4">
    <source>
        <dbReference type="ARBA" id="ARBA00005975"/>
    </source>
</evidence>
<evidence type="ECO:0000256" key="2">
    <source>
        <dbReference type="ARBA" id="ARBA00004414"/>
    </source>
</evidence>
<dbReference type="GO" id="GO:0005634">
    <property type="term" value="C:nucleus"/>
    <property type="evidence" value="ECO:0007669"/>
    <property type="project" value="TreeGrafter"/>
</dbReference>
<comment type="subcellular location">
    <subcellularLocation>
        <location evidence="1">Endosome membrane</location>
        <topology evidence="1">Peripheral membrane protein</topology>
        <orientation evidence="1">Cytoplasmic side</orientation>
    </subcellularLocation>
    <subcellularLocation>
        <location evidence="2">Late endosome membrane</location>
    </subcellularLocation>
    <subcellularLocation>
        <location evidence="3">Lysosome membrane</location>
        <topology evidence="3">Peripheral membrane protein</topology>
        <orientation evidence="3">Cytoplasmic side</orientation>
    </subcellularLocation>
</comment>
<feature type="transmembrane region" description="Helical" evidence="9">
    <location>
        <begin position="95"/>
        <end position="114"/>
    </location>
</feature>
<feature type="domain" description="LITAF" evidence="10">
    <location>
        <begin position="78"/>
        <end position="113"/>
    </location>
</feature>
<dbReference type="AlphaFoldDB" id="A0A8S4B3T3"/>
<comment type="caution">
    <text evidence="11">The sequence shown here is derived from an EMBL/GenBank/DDBJ whole genome shotgun (WGS) entry which is preliminary data.</text>
</comment>
<dbReference type="EMBL" id="CAJRST010013335">
    <property type="protein sequence ID" value="CAG5929071.1"/>
    <property type="molecule type" value="Genomic_DNA"/>
</dbReference>
<name>A0A8S4B3T3_9TELE</name>
<keyword evidence="9" id="KW-1133">Transmembrane helix</keyword>
<evidence type="ECO:0000256" key="8">
    <source>
        <dbReference type="SAM" id="MobiDB-lite"/>
    </source>
</evidence>
<evidence type="ECO:0000256" key="7">
    <source>
        <dbReference type="ARBA" id="ARBA00023136"/>
    </source>
</evidence>
<keyword evidence="6" id="KW-0862">Zinc</keyword>
<dbReference type="PANTHER" id="PTHR23292:SF45">
    <property type="entry name" value="LIPOPOLYSACCHARIDE-INDUCED TUMOR NECROSIS FACTOR-ALPHA FACTOR HOMOLOG"/>
    <property type="match status" value="1"/>
</dbReference>
<evidence type="ECO:0000313" key="12">
    <source>
        <dbReference type="Proteomes" id="UP000677803"/>
    </source>
</evidence>
<dbReference type="InterPro" id="IPR006629">
    <property type="entry name" value="LITAF"/>
</dbReference>
<dbReference type="Pfam" id="PF10601">
    <property type="entry name" value="zf-LITAF-like"/>
    <property type="match status" value="1"/>
</dbReference>